<reference evidence="14" key="1">
    <citation type="journal article" date="2025" name="Foods">
        <title>Unveiling the Microbial Signatures of Arabica Coffee Cherries: Insights into Ripeness Specific Diversity, Functional Traits, and Implications for Quality and Safety.</title>
        <authorList>
            <consortium name="RefSeq"/>
            <person name="Tenea G.N."/>
            <person name="Cifuentes V."/>
            <person name="Reyes P."/>
            <person name="Cevallos-Vallejos M."/>
        </authorList>
    </citation>
    <scope>NUCLEOTIDE SEQUENCE [LARGE SCALE GENOMIC DNA]</scope>
</reference>
<dbReference type="InterPro" id="IPR041118">
    <property type="entry name" value="Rx_N"/>
</dbReference>
<sequence>MASSFDSFHLALQELQTDLDEFVEEEEEERASELPRLSSNIDVLSRDWRFLRMLWESILGQRDSGDKQLVQLRLQHQEDLEQEGGESESKSHALALRIEAAVEEILRDLVRLSEIKKREKGNKNSESELLQLVVDCQIKTDQFITEIREAVDQHISGCSFQVHPPPPVDVYFWTSFVDSVMLNLWSVHSTLHLFDDDEVGQVSLVIDEKQVFASFKELELIRDYVLETIRGHRDVTLIISNAFPTRIASLLVHVANQACSCWFSCKTDRIQSAKIKLTELVKGLQNEIDPTNPKFMELHLNFLRDLYSIHGGTFRVDSFCDYLHTWRANIFLEQELSSLLVDFFNTKLEEEEEEEPGTNVKGFFAEIIAVLVEAFSLWELLRKQDETEPPPCSQLLIKICLLKAELFLKGILLNSNSNSTFSYMLFDNSYIQKLKDILENLRMYSNDIPTEKIEYGKKSLELIEELAKEVAFLCQSFEGKKITESTVKNSLFELLLKIVLSKAESVLMELLSSKSGNTSFLAHGKEQIGLLLEQLNFITLVLPNQQMKDRDDVEMIFVQAEAFARGVTHFCRSFASKKITNDMINQMILSSSQLLQKVKHIKPKLKEIANQIPLSNFPETYRWGFIDFLVRNIQDLLKHDPDSIAPVKTHIEEIQLHLESLSSFLLKISELDIQQSKVKDLGNHIAELAYKLEYVIDSIEIDAHWQHFFWFYDLLEELRLVAKQASLIHVFTEGAKVQNSTDISQNMVSRGTRPEIDEILVDLRDEEEVIVNRLIRGSTKRDVVSIVGMPGMGKTTLARKVYNNPNVTHYFHCRAWCTVSQVYDKREILLEILRDVHGLSAENHHMSEEDLESKLRQCLLRNKYLIVMDDVWDIGAWSDLTHSLPDDCNKSRILVTSRRRDLALEIEPNSDPHSIRPFTVAESWILLEQKVFQGDGCPEELLLVGKEIAQKCKGLPLSVVAISGLLRRTEKRKDWWKKIAESLSSEIFKDPEARCMEILELSYRHLPGNLKACFLYLGVFLEDKDIPVHKLIQFWLAEGFIQVTESKSLEDIAENYLMDLINRSLVIISKRRYNGKVKACRLHDLIRDFCQSKAKEEKFLQLVTRSDEPYASFPISDYGFEFYYDHNIDPVMYDAYRLSIFLQRNHFVESRPFGLGTRSLVFFAFTDSEPRCPYDISFICHNFKFLRVLDFECINMGISFPDEIGLLVRLRYLAVCGYLRSVPESIANLRNLETLIVKGLHGKIVLPYTIWHLASLRHLHVNDHVAFNLDGKDPEGCFQLENLVSFSRPSLSCGGDMQRIIRRFPNLCKLRCIFYESRDSSHNCNQFPRLDVLTHLESLNIFYYGRTLSSSGFILPMNLKKLTISEFHLPWSNISAIGRLKNLQVLKLNSGAFEGQTWEMKEGEFQELKFLKLDSLNIVHWKAASDPLPKLQRLVLQNCKDLQEVPDDFAEIPELETIEVLWCGQSAEESAKEIEEANEDIKVLISRL</sequence>
<name>A0A6P6WUM4_COFAR</name>
<organism evidence="14 15">
    <name type="scientific">Coffea arabica</name>
    <name type="common">Arabian coffee</name>
    <dbReference type="NCBI Taxonomy" id="13443"/>
    <lineage>
        <taxon>Eukaryota</taxon>
        <taxon>Viridiplantae</taxon>
        <taxon>Streptophyta</taxon>
        <taxon>Embryophyta</taxon>
        <taxon>Tracheophyta</taxon>
        <taxon>Spermatophyta</taxon>
        <taxon>Magnoliopsida</taxon>
        <taxon>eudicotyledons</taxon>
        <taxon>Gunneridae</taxon>
        <taxon>Pentapetalae</taxon>
        <taxon>asterids</taxon>
        <taxon>lamiids</taxon>
        <taxon>Gentianales</taxon>
        <taxon>Rubiaceae</taxon>
        <taxon>Ixoroideae</taxon>
        <taxon>Gardenieae complex</taxon>
        <taxon>Bertiereae - Coffeeae clade</taxon>
        <taxon>Coffeeae</taxon>
        <taxon>Coffea</taxon>
    </lineage>
</organism>
<feature type="domain" description="NB-ARC" evidence="11">
    <location>
        <begin position="768"/>
        <end position="934"/>
    </location>
</feature>
<keyword evidence="8" id="KW-0547">Nucleotide-binding</keyword>
<dbReference type="GO" id="GO:0051607">
    <property type="term" value="P:defense response to virus"/>
    <property type="evidence" value="ECO:0007669"/>
    <property type="project" value="UniProtKB-ARBA"/>
</dbReference>
<dbReference type="PANTHER" id="PTHR23155:SF1152">
    <property type="entry name" value="AAA+ ATPASE DOMAIN-CONTAINING PROTEIN"/>
    <property type="match status" value="1"/>
</dbReference>
<evidence type="ECO:0000256" key="9">
    <source>
        <dbReference type="ARBA" id="ARBA00022821"/>
    </source>
</evidence>
<comment type="subcellular location">
    <subcellularLocation>
        <location evidence="2">Cytoplasm</location>
    </subcellularLocation>
</comment>
<proteinExistence type="inferred from homology"/>
<keyword evidence="4" id="KW-0963">Cytoplasm</keyword>
<evidence type="ECO:0000256" key="6">
    <source>
        <dbReference type="ARBA" id="ARBA00022667"/>
    </source>
</evidence>
<evidence type="ECO:0000256" key="3">
    <source>
        <dbReference type="ARBA" id="ARBA00008894"/>
    </source>
</evidence>
<dbReference type="SUPFAM" id="SSF52058">
    <property type="entry name" value="L domain-like"/>
    <property type="match status" value="1"/>
</dbReference>
<keyword evidence="14" id="KW-1185">Reference proteome</keyword>
<evidence type="ECO:0000313" key="15">
    <source>
        <dbReference type="RefSeq" id="XP_027119089.1"/>
    </source>
</evidence>
<dbReference type="InterPro" id="IPR058922">
    <property type="entry name" value="WHD_DRP"/>
</dbReference>
<keyword evidence="5" id="KW-0433">Leucine-rich repeat</keyword>
<dbReference type="GeneID" id="113736354"/>
<evidence type="ECO:0000256" key="4">
    <source>
        <dbReference type="ARBA" id="ARBA00022490"/>
    </source>
</evidence>
<evidence type="ECO:0000256" key="10">
    <source>
        <dbReference type="ARBA" id="ARBA00022840"/>
    </source>
</evidence>
<keyword evidence="7" id="KW-0677">Repeat</keyword>
<gene>
    <name evidence="15 16" type="primary">LOC113736354</name>
</gene>
<dbReference type="InterPro" id="IPR032675">
    <property type="entry name" value="LRR_dom_sf"/>
</dbReference>
<keyword evidence="6" id="KW-0381">Hypersensitive response</keyword>
<feature type="domain" description="Disease resistance N-terminal" evidence="12">
    <location>
        <begin position="625"/>
        <end position="707"/>
    </location>
</feature>
<dbReference type="Gene3D" id="1.20.5.4130">
    <property type="match status" value="1"/>
</dbReference>
<dbReference type="InterPro" id="IPR027417">
    <property type="entry name" value="P-loop_NTPase"/>
</dbReference>
<dbReference type="RefSeq" id="XP_027119090.1">
    <property type="nucleotide sequence ID" value="XM_027263289.1"/>
</dbReference>
<evidence type="ECO:0000256" key="2">
    <source>
        <dbReference type="ARBA" id="ARBA00004496"/>
    </source>
</evidence>
<comment type="similarity">
    <text evidence="3">Belongs to the disease resistance NB-LRR family.</text>
</comment>
<dbReference type="FunFam" id="1.10.10.10:FF:000322">
    <property type="entry name" value="Probable disease resistance protein At1g63360"/>
    <property type="match status" value="1"/>
</dbReference>
<dbReference type="Proteomes" id="UP001652660">
    <property type="component" value="Chromosome 3e"/>
</dbReference>
<dbReference type="SUPFAM" id="SSF52540">
    <property type="entry name" value="P-loop containing nucleoside triphosphate hydrolases"/>
    <property type="match status" value="1"/>
</dbReference>
<dbReference type="InterPro" id="IPR042197">
    <property type="entry name" value="Apaf_helical"/>
</dbReference>
<dbReference type="InterPro" id="IPR038005">
    <property type="entry name" value="RX-like_CC"/>
</dbReference>
<dbReference type="Gene3D" id="1.10.8.430">
    <property type="entry name" value="Helical domain of apoptotic protease-activating factors"/>
    <property type="match status" value="1"/>
</dbReference>
<dbReference type="Pfam" id="PF23559">
    <property type="entry name" value="WHD_DRP"/>
    <property type="match status" value="1"/>
</dbReference>
<dbReference type="Gene3D" id="1.10.10.10">
    <property type="entry name" value="Winged helix-like DNA-binding domain superfamily/Winged helix DNA-binding domain"/>
    <property type="match status" value="1"/>
</dbReference>
<dbReference type="InterPro" id="IPR044974">
    <property type="entry name" value="Disease_R_plants"/>
</dbReference>
<dbReference type="GO" id="GO:0005737">
    <property type="term" value="C:cytoplasm"/>
    <property type="evidence" value="ECO:0007669"/>
    <property type="project" value="UniProtKB-SubCell"/>
</dbReference>
<comment type="function">
    <text evidence="1">Confers resistance to late blight (Phytophthora infestans) races carrying the avirulence gene Avr1. Resistance proteins guard the plant against pathogens that contain an appropriate avirulence protein via an indirect interaction with this avirulence protein. That triggers a defense system including the hypersensitive response, which restricts the pathogen growth.</text>
</comment>
<dbReference type="PRINTS" id="PR00364">
    <property type="entry name" value="DISEASERSIST"/>
</dbReference>
<evidence type="ECO:0000256" key="5">
    <source>
        <dbReference type="ARBA" id="ARBA00022614"/>
    </source>
</evidence>
<dbReference type="OrthoDB" id="6161812at2759"/>
<dbReference type="Gene3D" id="3.40.50.300">
    <property type="entry name" value="P-loop containing nucleotide triphosphate hydrolases"/>
    <property type="match status" value="1"/>
</dbReference>
<accession>A0A6P6WUM4</accession>
<dbReference type="Pfam" id="PF18052">
    <property type="entry name" value="Rx_N"/>
    <property type="match status" value="1"/>
</dbReference>
<evidence type="ECO:0000256" key="8">
    <source>
        <dbReference type="ARBA" id="ARBA00022741"/>
    </source>
</evidence>
<keyword evidence="9" id="KW-0611">Plant defense</keyword>
<dbReference type="InterPro" id="IPR036388">
    <property type="entry name" value="WH-like_DNA-bd_sf"/>
</dbReference>
<dbReference type="CDD" id="cd14798">
    <property type="entry name" value="RX-CC_like"/>
    <property type="match status" value="1"/>
</dbReference>
<evidence type="ECO:0000259" key="11">
    <source>
        <dbReference type="Pfam" id="PF00931"/>
    </source>
</evidence>
<evidence type="ECO:0000256" key="1">
    <source>
        <dbReference type="ARBA" id="ARBA00002074"/>
    </source>
</evidence>
<evidence type="ECO:0000259" key="13">
    <source>
        <dbReference type="Pfam" id="PF23559"/>
    </source>
</evidence>
<dbReference type="InterPro" id="IPR002182">
    <property type="entry name" value="NB-ARC"/>
</dbReference>
<dbReference type="FunFam" id="3.40.50.300:FF:001091">
    <property type="entry name" value="Probable disease resistance protein At1g61300"/>
    <property type="match status" value="1"/>
</dbReference>
<dbReference type="Pfam" id="PF00931">
    <property type="entry name" value="NB-ARC"/>
    <property type="match status" value="1"/>
</dbReference>
<feature type="domain" description="Disease resistance protein winged helix" evidence="13">
    <location>
        <begin position="1019"/>
        <end position="1089"/>
    </location>
</feature>
<dbReference type="GO" id="GO:0009626">
    <property type="term" value="P:plant-type hypersensitive response"/>
    <property type="evidence" value="ECO:0007669"/>
    <property type="project" value="UniProtKB-KW"/>
</dbReference>
<protein>
    <submittedName>
        <fullName evidence="15 16">Late blight resistance protein homolog R1B-17 isoform X1</fullName>
    </submittedName>
</protein>
<reference evidence="15 16" key="2">
    <citation type="submission" date="2025-04" db="UniProtKB">
        <authorList>
            <consortium name="RefSeq"/>
        </authorList>
    </citation>
    <scope>IDENTIFICATION</scope>
    <source>
        <tissue evidence="15 16">Leaves</tissue>
    </source>
</reference>
<dbReference type="Gene3D" id="3.80.10.10">
    <property type="entry name" value="Ribonuclease Inhibitor"/>
    <property type="match status" value="1"/>
</dbReference>
<dbReference type="GO" id="GO:0043531">
    <property type="term" value="F:ADP binding"/>
    <property type="evidence" value="ECO:0007669"/>
    <property type="project" value="InterPro"/>
</dbReference>
<evidence type="ECO:0000313" key="16">
    <source>
        <dbReference type="RefSeq" id="XP_027119090.1"/>
    </source>
</evidence>
<dbReference type="RefSeq" id="XP_027119089.1">
    <property type="nucleotide sequence ID" value="XM_027263288.1"/>
</dbReference>
<keyword evidence="10" id="KW-0067">ATP-binding</keyword>
<dbReference type="PANTHER" id="PTHR23155">
    <property type="entry name" value="DISEASE RESISTANCE PROTEIN RP"/>
    <property type="match status" value="1"/>
</dbReference>
<evidence type="ECO:0000256" key="7">
    <source>
        <dbReference type="ARBA" id="ARBA00022737"/>
    </source>
</evidence>
<evidence type="ECO:0000259" key="12">
    <source>
        <dbReference type="Pfam" id="PF18052"/>
    </source>
</evidence>
<dbReference type="GO" id="GO:0005524">
    <property type="term" value="F:ATP binding"/>
    <property type="evidence" value="ECO:0007669"/>
    <property type="project" value="UniProtKB-KW"/>
</dbReference>
<evidence type="ECO:0000313" key="14">
    <source>
        <dbReference type="Proteomes" id="UP001652660"/>
    </source>
</evidence>